<dbReference type="PANTHER" id="PTHR43745">
    <property type="entry name" value="NITROREDUCTASE MJ1384-RELATED"/>
    <property type="match status" value="1"/>
</dbReference>
<dbReference type="GO" id="GO:0016491">
    <property type="term" value="F:oxidoreductase activity"/>
    <property type="evidence" value="ECO:0007669"/>
    <property type="project" value="InterPro"/>
</dbReference>
<dbReference type="Proteomes" id="UP000198797">
    <property type="component" value="Unassembled WGS sequence"/>
</dbReference>
<evidence type="ECO:0000313" key="2">
    <source>
        <dbReference type="EMBL" id="SCF28826.1"/>
    </source>
</evidence>
<gene>
    <name evidence="2" type="ORF">GA0070216_108224</name>
</gene>
<name>A0A1C4Z7H0_9ACTN</name>
<keyword evidence="3" id="KW-1185">Reference proteome</keyword>
<reference evidence="3" key="1">
    <citation type="submission" date="2016-06" db="EMBL/GenBank/DDBJ databases">
        <authorList>
            <person name="Varghese N."/>
            <person name="Submissions Spin"/>
        </authorList>
    </citation>
    <scope>NUCLEOTIDE SEQUENCE [LARGE SCALE GENOMIC DNA]</scope>
    <source>
        <strain evidence="3">DSM 44100</strain>
    </source>
</reference>
<dbReference type="RefSeq" id="WP_091247323.1">
    <property type="nucleotide sequence ID" value="NZ_FMCU01000008.1"/>
</dbReference>
<dbReference type="InterPro" id="IPR052544">
    <property type="entry name" value="Bacteriocin_Proc_Enz"/>
</dbReference>
<dbReference type="AlphaFoldDB" id="A0A1C4Z7H0"/>
<dbReference type="EMBL" id="FMCU01000008">
    <property type="protein sequence ID" value="SCF28826.1"/>
    <property type="molecule type" value="Genomic_DNA"/>
</dbReference>
<protein>
    <submittedName>
        <fullName evidence="2">SagB-type dehydrogenase domain-containing protein</fullName>
    </submittedName>
</protein>
<proteinExistence type="predicted"/>
<dbReference type="InterPro" id="IPR029479">
    <property type="entry name" value="Nitroreductase"/>
</dbReference>
<dbReference type="Pfam" id="PF00881">
    <property type="entry name" value="Nitroreductase"/>
    <property type="match status" value="1"/>
</dbReference>
<evidence type="ECO:0000259" key="1">
    <source>
        <dbReference type="Pfam" id="PF00881"/>
    </source>
</evidence>
<dbReference type="SUPFAM" id="SSF55469">
    <property type="entry name" value="FMN-dependent nitroreductase-like"/>
    <property type="match status" value="1"/>
</dbReference>
<accession>A0A1C4Z7H0</accession>
<dbReference type="OrthoDB" id="9801593at2"/>
<dbReference type="Gene3D" id="3.40.109.10">
    <property type="entry name" value="NADH Oxidase"/>
    <property type="match status" value="2"/>
</dbReference>
<dbReference type="PANTHER" id="PTHR43745:SF2">
    <property type="entry name" value="NITROREDUCTASE MJ1384-RELATED"/>
    <property type="match status" value="1"/>
</dbReference>
<dbReference type="STRING" id="121616.GA0070216_108224"/>
<organism evidence="2 3">
    <name type="scientific">Micromonospora matsumotoense</name>
    <dbReference type="NCBI Taxonomy" id="121616"/>
    <lineage>
        <taxon>Bacteria</taxon>
        <taxon>Bacillati</taxon>
        <taxon>Actinomycetota</taxon>
        <taxon>Actinomycetes</taxon>
        <taxon>Micromonosporales</taxon>
        <taxon>Micromonosporaceae</taxon>
        <taxon>Micromonospora</taxon>
    </lineage>
</organism>
<dbReference type="InterPro" id="IPR000415">
    <property type="entry name" value="Nitroreductase-like"/>
</dbReference>
<sequence>MNTTTDSYAHEYASMILRRNRVPLPPADFVPNWADKPRPTKHYPGALAFPLPDAPPPPSATLDAGIAAARPGDEAAGTGVAQPGDEPFDLPVLGAMLRDSYGLVGRRLAIQANTDVHGYPWYARANWHRGTASGGGLYPCSIYWVAGPGAGLCPGVYHYACRPHAMQRLLAGDVTGRVRAALRLPTDATQFLVIGVKYWANAFKYNSFAYHAVSMDVGTLLQTWRLWAGSQRRRIQPHFWFDQAALGRLLGLPADEEGLFAVVPLSWAPPPAHHAPPPPQEVPDDDAVAVRRRDQEKSRVVLTFETTRRIHRSTARAATDRPAVGALADAAASATPEGGDRVALPPPSPLAMPVRAALRRRRSSFGRFDGSTPLGTADLAALLAATHGAQLPTEVADVADGALTKLYVFVNHVQQTAPGSYEYDPARHQLRACRPGPPGMFLQRNYFLPNYNVEQAAVVVVPAIRVGAVLDAAGPRGYNVVNATIGAVAQTFYTAAAALDLGCGVALGFDGVSYVEELELAAAGEVPLLIMLAGHERALPSDYRHELR</sequence>
<feature type="domain" description="Nitroreductase" evidence="1">
    <location>
        <begin position="360"/>
        <end position="535"/>
    </location>
</feature>
<evidence type="ECO:0000313" key="3">
    <source>
        <dbReference type="Proteomes" id="UP000198797"/>
    </source>
</evidence>